<dbReference type="AlphaFoldDB" id="A0A2T2WF21"/>
<evidence type="ECO:0000313" key="6">
    <source>
        <dbReference type="Proteomes" id="UP000241848"/>
    </source>
</evidence>
<evidence type="ECO:0000256" key="3">
    <source>
        <dbReference type="SAM" id="SignalP"/>
    </source>
</evidence>
<keyword evidence="2" id="KW-0326">Glycosidase</keyword>
<dbReference type="SMART" id="SM00636">
    <property type="entry name" value="Glyco_18"/>
    <property type="match status" value="1"/>
</dbReference>
<dbReference type="SUPFAM" id="SSF81296">
    <property type="entry name" value="E set domains"/>
    <property type="match status" value="1"/>
</dbReference>
<dbReference type="GO" id="GO:0008061">
    <property type="term" value="F:chitin binding"/>
    <property type="evidence" value="ECO:0007669"/>
    <property type="project" value="InterPro"/>
</dbReference>
<accession>A0A2T2WF21</accession>
<protein>
    <submittedName>
        <fullName evidence="5">Glycoside hydrolase</fullName>
    </submittedName>
</protein>
<proteinExistence type="predicted"/>
<comment type="caution">
    <text evidence="5">The sequence shown here is derived from an EMBL/GenBank/DDBJ whole genome shotgun (WGS) entry which is preliminary data.</text>
</comment>
<dbReference type="Gene3D" id="3.20.20.80">
    <property type="entry name" value="Glycosidases"/>
    <property type="match status" value="1"/>
</dbReference>
<dbReference type="InterPro" id="IPR001223">
    <property type="entry name" value="Glyco_hydro18_cat"/>
</dbReference>
<name>A0A2T2WF21_9FIRM</name>
<dbReference type="SUPFAM" id="SSF47090">
    <property type="entry name" value="PGBD-like"/>
    <property type="match status" value="1"/>
</dbReference>
<feature type="chain" id="PRO_5015742005" evidence="3">
    <location>
        <begin position="29"/>
        <end position="1065"/>
    </location>
</feature>
<organism evidence="5 6">
    <name type="scientific">Sulfobacillus acidophilus</name>
    <dbReference type="NCBI Taxonomy" id="53633"/>
    <lineage>
        <taxon>Bacteria</taxon>
        <taxon>Bacillati</taxon>
        <taxon>Bacillota</taxon>
        <taxon>Clostridia</taxon>
        <taxon>Eubacteriales</taxon>
        <taxon>Clostridiales Family XVII. Incertae Sedis</taxon>
        <taxon>Sulfobacillus</taxon>
    </lineage>
</organism>
<dbReference type="InterPro" id="IPR017853">
    <property type="entry name" value="GH"/>
</dbReference>
<keyword evidence="3" id="KW-0732">Signal</keyword>
<dbReference type="SUPFAM" id="SSF51445">
    <property type="entry name" value="(Trans)glycosidases"/>
    <property type="match status" value="1"/>
</dbReference>
<dbReference type="Proteomes" id="UP000241848">
    <property type="component" value="Unassembled WGS sequence"/>
</dbReference>
<dbReference type="InterPro" id="IPR036365">
    <property type="entry name" value="PGBD-like_sf"/>
</dbReference>
<dbReference type="EMBL" id="PXYV01000049">
    <property type="protein sequence ID" value="PSR20845.1"/>
    <property type="molecule type" value="Genomic_DNA"/>
</dbReference>
<dbReference type="Gene3D" id="2.60.40.10">
    <property type="entry name" value="Immunoglobulins"/>
    <property type="match status" value="1"/>
</dbReference>
<evidence type="ECO:0000256" key="2">
    <source>
        <dbReference type="ARBA" id="ARBA00023295"/>
    </source>
</evidence>
<dbReference type="GO" id="GO:0016798">
    <property type="term" value="F:hydrolase activity, acting on glycosyl bonds"/>
    <property type="evidence" value="ECO:0007669"/>
    <property type="project" value="UniProtKB-KW"/>
</dbReference>
<dbReference type="PANTHER" id="PTHR46290">
    <property type="entry name" value="DI-N-ACETYLCHITOBIASE"/>
    <property type="match status" value="1"/>
</dbReference>
<keyword evidence="1 5" id="KW-0378">Hydrolase</keyword>
<dbReference type="InterPro" id="IPR036366">
    <property type="entry name" value="PGBDSf"/>
</dbReference>
<dbReference type="Pfam" id="PF00704">
    <property type="entry name" value="Glyco_hydro_18"/>
    <property type="match status" value="1"/>
</dbReference>
<gene>
    <name evidence="5" type="ORF">C7B45_13225</name>
</gene>
<dbReference type="InterPro" id="IPR002477">
    <property type="entry name" value="Peptidoglycan-bd-like"/>
</dbReference>
<dbReference type="InterPro" id="IPR011583">
    <property type="entry name" value="Chitinase_II/V-like_cat"/>
</dbReference>
<dbReference type="PANTHER" id="PTHR46290:SF1">
    <property type="entry name" value="DI-N-ACETYLCHITOBIASE"/>
    <property type="match status" value="1"/>
</dbReference>
<dbReference type="PROSITE" id="PS51910">
    <property type="entry name" value="GH18_2"/>
    <property type="match status" value="1"/>
</dbReference>
<evidence type="ECO:0000313" key="5">
    <source>
        <dbReference type="EMBL" id="PSR20845.1"/>
    </source>
</evidence>
<dbReference type="GO" id="GO:0009313">
    <property type="term" value="P:oligosaccharide catabolic process"/>
    <property type="evidence" value="ECO:0007669"/>
    <property type="project" value="TreeGrafter"/>
</dbReference>
<dbReference type="Pfam" id="PF01471">
    <property type="entry name" value="PG_binding_1"/>
    <property type="match status" value="1"/>
</dbReference>
<dbReference type="InterPro" id="IPR051887">
    <property type="entry name" value="GH18_Domain-Containing"/>
</dbReference>
<dbReference type="InterPro" id="IPR013783">
    <property type="entry name" value="Ig-like_fold"/>
</dbReference>
<evidence type="ECO:0000259" key="4">
    <source>
        <dbReference type="PROSITE" id="PS51910"/>
    </source>
</evidence>
<dbReference type="InterPro" id="IPR014756">
    <property type="entry name" value="Ig_E-set"/>
</dbReference>
<feature type="domain" description="GH18" evidence="4">
    <location>
        <begin position="622"/>
        <end position="1058"/>
    </location>
</feature>
<sequence>MPGISTSKLLATLMSTLCILFFSGLAFAQSTPIISRYTIGTNQTTLTLVGTNFGTTAGTVSLDGSSATIVSWANTTITIDLSALAGPGTLAVVASDGTEASMAFTGVERGYYTLTSNGVVTAHGAIPTYGDLQTLPNPPASAAVELVPTLDNKGYWILTQSGSVYGFGDAASFGAVNASITAVAMAPTPSGSGVYVLSSTGTVYTLGQATNYGSVSSPIQASAMAVTPSGTGYWVLASNGTVYAFGDAQNFGSANVSEAATAPVYPNGSLVEVPSSPSVFLVEHGTVYSVPNIAVLKGMGYTMADVKRVPSLAGYTLGPPLVVPYADGTVLAVANSTNLYWVQDGLIHPFASPTIFKASHIPTTQVQTVSSLRPNWPVGSTISAPLSYVPNGSLYRVQGHSTVYVLDNGTLDAIATGAVFRSMGLQWNAVNTVSALPAYPLGSPITTPTLLLADGTLWRLSSTGQVYVDENGQLCHIASARLFNAIGFQWKHIHNVSSLGKAPIGPAIGSAAIPPAVGDPTTSAISLVPTTTGQGYWILLQNGVVVTQGNAQSFGQLSAAQLGAGKAVSLAVTPDQAGYSVLTSTGQIYSFGDALAGATAPGAVSLAMSAQPAQTVTPSAGGFFSMAYGSFMPNYDGSFTTLLDNAAGLSAIVPTWYYEQQNPTTLQWSPGSPPSGFAGVVSQAHSEGVQVWPMIGATSVGPFQNASNIALTVRQLVSDAVQNDYDGITIDFEPSQFNGLSMAQAAQQFTNFLAQLGPALHSAGKGLMVDTYAAFYPHSPYNLTAIAPYVNYINIMTYGKSDDVTEAGPDASLAWMSGVYQTAISDGVNPAQIIMGFGPYGDYWSFNNSGLDQGAPLGSDSYVSDAQVQQLLKANPSIVPVWDPADQSEIFMTDEYVNANGDWTVNPNGEAVAPTDVLSTADEATFMPQVQNLQGLLNYILVRYAVDNQETVPSFLNLAQDGHYGPLTAEAVTQFQQDFDVKGATPGVYDAATQAALQKVIQQWGLGEYQYWLDTTQSMQTLVEQVAVADNLGGMAVWRLPFETSDFWQTLESTVSIAHGQQGGN</sequence>
<evidence type="ECO:0000256" key="1">
    <source>
        <dbReference type="ARBA" id="ARBA00022801"/>
    </source>
</evidence>
<dbReference type="Gene3D" id="1.10.101.10">
    <property type="entry name" value="PGBD-like superfamily/PGBD"/>
    <property type="match status" value="1"/>
</dbReference>
<feature type="signal peptide" evidence="3">
    <location>
        <begin position="1"/>
        <end position="28"/>
    </location>
</feature>
<reference evidence="5 6" key="1">
    <citation type="journal article" date="2014" name="BMC Genomics">
        <title>Comparison of environmental and isolate Sulfobacillus genomes reveals diverse carbon, sulfur, nitrogen, and hydrogen metabolisms.</title>
        <authorList>
            <person name="Justice N.B."/>
            <person name="Norman A."/>
            <person name="Brown C.T."/>
            <person name="Singh A."/>
            <person name="Thomas B.C."/>
            <person name="Banfield J.F."/>
        </authorList>
    </citation>
    <scope>NUCLEOTIDE SEQUENCE [LARGE SCALE GENOMIC DNA]</scope>
    <source>
        <strain evidence="5">AMDSBA3</strain>
    </source>
</reference>